<dbReference type="Proteomes" id="UP001218218">
    <property type="component" value="Unassembled WGS sequence"/>
</dbReference>
<gene>
    <name evidence="1" type="ORF">DFH08DRAFT_111759</name>
</gene>
<keyword evidence="2" id="KW-1185">Reference proteome</keyword>
<protein>
    <submittedName>
        <fullName evidence="1">Uncharacterized protein</fullName>
    </submittedName>
</protein>
<dbReference type="AlphaFoldDB" id="A0AAD7A711"/>
<proteinExistence type="predicted"/>
<organism evidence="1 2">
    <name type="scientific">Mycena albidolilacea</name>
    <dbReference type="NCBI Taxonomy" id="1033008"/>
    <lineage>
        <taxon>Eukaryota</taxon>
        <taxon>Fungi</taxon>
        <taxon>Dikarya</taxon>
        <taxon>Basidiomycota</taxon>
        <taxon>Agaricomycotina</taxon>
        <taxon>Agaricomycetes</taxon>
        <taxon>Agaricomycetidae</taxon>
        <taxon>Agaricales</taxon>
        <taxon>Marasmiineae</taxon>
        <taxon>Mycenaceae</taxon>
        <taxon>Mycena</taxon>
    </lineage>
</organism>
<evidence type="ECO:0000313" key="1">
    <source>
        <dbReference type="EMBL" id="KAJ7350491.1"/>
    </source>
</evidence>
<name>A0AAD7A711_9AGAR</name>
<accession>A0AAD7A711</accession>
<reference evidence="1" key="1">
    <citation type="submission" date="2023-03" db="EMBL/GenBank/DDBJ databases">
        <title>Massive genome expansion in bonnet fungi (Mycena s.s.) driven by repeated elements and novel gene families across ecological guilds.</title>
        <authorList>
            <consortium name="Lawrence Berkeley National Laboratory"/>
            <person name="Harder C.B."/>
            <person name="Miyauchi S."/>
            <person name="Viragh M."/>
            <person name="Kuo A."/>
            <person name="Thoen E."/>
            <person name="Andreopoulos B."/>
            <person name="Lu D."/>
            <person name="Skrede I."/>
            <person name="Drula E."/>
            <person name="Henrissat B."/>
            <person name="Morin E."/>
            <person name="Kohler A."/>
            <person name="Barry K."/>
            <person name="LaButti K."/>
            <person name="Morin E."/>
            <person name="Salamov A."/>
            <person name="Lipzen A."/>
            <person name="Mereny Z."/>
            <person name="Hegedus B."/>
            <person name="Baldrian P."/>
            <person name="Stursova M."/>
            <person name="Weitz H."/>
            <person name="Taylor A."/>
            <person name="Grigoriev I.V."/>
            <person name="Nagy L.G."/>
            <person name="Martin F."/>
            <person name="Kauserud H."/>
        </authorList>
    </citation>
    <scope>NUCLEOTIDE SEQUENCE</scope>
    <source>
        <strain evidence="1">CBHHK002</strain>
    </source>
</reference>
<evidence type="ECO:0000313" key="2">
    <source>
        <dbReference type="Proteomes" id="UP001218218"/>
    </source>
</evidence>
<sequence length="257" mass="28547">MLVECTLQSVSESTNCIHLSTSDLTVSSALFNEKGIPFQYVASFVRLGHKYDFKALFDIAVERLAFENPTTLEEYVALLDALRPAIGKTVNHSTTRIVHYAGIHYDMLTLARENNLLAILPCAYYRFAKGSLESIFREIQSLDGTVSTLSALDRITCALGHERLLQAQWQSGNSLGWLIAWKPAPDCKNVSRCQRRQQSRLNTILISAKVHSFIRVSYVQKAFCAPCAQLAETPLAAGRAKMWEDLPSFSTSLPGAS</sequence>
<comment type="caution">
    <text evidence="1">The sequence shown here is derived from an EMBL/GenBank/DDBJ whole genome shotgun (WGS) entry which is preliminary data.</text>
</comment>
<dbReference type="EMBL" id="JARIHO010000014">
    <property type="protein sequence ID" value="KAJ7350491.1"/>
    <property type="molecule type" value="Genomic_DNA"/>
</dbReference>